<dbReference type="PANTHER" id="PTHR11802:SF3">
    <property type="entry name" value="RETINOID-INDUCIBLE SERINE CARBOXYPEPTIDASE"/>
    <property type="match status" value="1"/>
</dbReference>
<dbReference type="InterPro" id="IPR029058">
    <property type="entry name" value="AB_hydrolase_fold"/>
</dbReference>
<feature type="signal peptide" evidence="6">
    <location>
        <begin position="1"/>
        <end position="21"/>
    </location>
</feature>
<organism evidence="7 8">
    <name type="scientific">Persicobacter diffluens</name>
    <dbReference type="NCBI Taxonomy" id="981"/>
    <lineage>
        <taxon>Bacteria</taxon>
        <taxon>Pseudomonadati</taxon>
        <taxon>Bacteroidota</taxon>
        <taxon>Cytophagia</taxon>
        <taxon>Cytophagales</taxon>
        <taxon>Persicobacteraceae</taxon>
        <taxon>Persicobacter</taxon>
    </lineage>
</organism>
<protein>
    <submittedName>
        <fullName evidence="7">Carboxypeptidase</fullName>
    </submittedName>
</protein>
<dbReference type="Pfam" id="PF00450">
    <property type="entry name" value="Peptidase_S10"/>
    <property type="match status" value="1"/>
</dbReference>
<keyword evidence="1 7" id="KW-0121">Carboxypeptidase</keyword>
<evidence type="ECO:0000313" key="8">
    <source>
        <dbReference type="Proteomes" id="UP001310022"/>
    </source>
</evidence>
<dbReference type="AlphaFoldDB" id="A0AAN5AMN5"/>
<accession>A0AAN5AMN5</accession>
<dbReference type="PANTHER" id="PTHR11802">
    <property type="entry name" value="SERINE PROTEASE FAMILY S10 SERINE CARBOXYPEPTIDASE"/>
    <property type="match status" value="1"/>
</dbReference>
<dbReference type="Proteomes" id="UP001310022">
    <property type="component" value="Unassembled WGS sequence"/>
</dbReference>
<sequence length="504" mass="57962">MTFTKYFLIAVFLLFSQNLKAQVLEIPQDTVITTYHKGTFNGRPLQYTAETGMQPFWNEKGEVKATLHYTYYHLSEDKKAKQNLAERPLLISFNGGPGSASVWMHIAYTGPVLLNIDAEGHPVQPYGIRENPYSVLDVADILYVNPVNTGYSRTVTKKDEKVNRQDFFGINADIQYLGSWLNTFIGRHNRWLSPKYLIGESYGGTRVSGLAYELQAKHWVYLNGVILVSPADYKSYAADSPVSDALNLPYFTATAWYHQQLSPDFQSKQLSEILPEVEDFTVNQLMPALSRGGFLSEQEKEDLSSKIATYTSLDKRDILQQNLAVSTRFFWKTLLKNEKGMTIGRLDSRYFGIDRKDMGTSPEYNPEITSWLHAFTPAINYYMREKLNFKTDIKYNVFGPVHPWNKENNHTRDNLRKAMAANPYLKVLFQTGYYDGATTYFNSKYTMWQIDPSGKLKDRFEFHTYPSGHMMYLRLEDLKAATNHLREFIVGSMENAQHSPAKYD</sequence>
<proteinExistence type="predicted"/>
<evidence type="ECO:0000313" key="7">
    <source>
        <dbReference type="EMBL" id="GJM63987.1"/>
    </source>
</evidence>
<keyword evidence="3 6" id="KW-0732">Signal</keyword>
<dbReference type="InterPro" id="IPR018202">
    <property type="entry name" value="Ser_caboxypep_ser_AS"/>
</dbReference>
<dbReference type="EMBL" id="BQKE01000003">
    <property type="protein sequence ID" value="GJM63987.1"/>
    <property type="molecule type" value="Genomic_DNA"/>
</dbReference>
<evidence type="ECO:0000256" key="1">
    <source>
        <dbReference type="ARBA" id="ARBA00022645"/>
    </source>
</evidence>
<reference evidence="7 8" key="1">
    <citation type="submission" date="2021-12" db="EMBL/GenBank/DDBJ databases">
        <title>Genome sequencing of bacteria with rrn-lacking chromosome and rrn-plasmid.</title>
        <authorList>
            <person name="Anda M."/>
            <person name="Iwasaki W."/>
        </authorList>
    </citation>
    <scope>NUCLEOTIDE SEQUENCE [LARGE SCALE GENOMIC DNA]</scope>
    <source>
        <strain evidence="7 8">NBRC 15940</strain>
    </source>
</reference>
<name>A0AAN5AMN5_9BACT</name>
<gene>
    <name evidence="7" type="ORF">PEDI_45390</name>
</gene>
<dbReference type="Gene3D" id="3.40.50.1820">
    <property type="entry name" value="alpha/beta hydrolase"/>
    <property type="match status" value="1"/>
</dbReference>
<keyword evidence="5" id="KW-0325">Glycoprotein</keyword>
<dbReference type="SUPFAM" id="SSF53474">
    <property type="entry name" value="alpha/beta-Hydrolases"/>
    <property type="match status" value="1"/>
</dbReference>
<evidence type="ECO:0000256" key="2">
    <source>
        <dbReference type="ARBA" id="ARBA00022670"/>
    </source>
</evidence>
<comment type="caution">
    <text evidence="7">The sequence shown here is derived from an EMBL/GenBank/DDBJ whole genome shotgun (WGS) entry which is preliminary data.</text>
</comment>
<dbReference type="GO" id="GO:0004185">
    <property type="term" value="F:serine-type carboxypeptidase activity"/>
    <property type="evidence" value="ECO:0007669"/>
    <property type="project" value="InterPro"/>
</dbReference>
<evidence type="ECO:0000256" key="3">
    <source>
        <dbReference type="ARBA" id="ARBA00022729"/>
    </source>
</evidence>
<evidence type="ECO:0000256" key="6">
    <source>
        <dbReference type="SAM" id="SignalP"/>
    </source>
</evidence>
<dbReference type="RefSeq" id="WP_338239074.1">
    <property type="nucleotide sequence ID" value="NZ_BQKE01000003.1"/>
</dbReference>
<dbReference type="InterPro" id="IPR001563">
    <property type="entry name" value="Peptidase_S10"/>
</dbReference>
<dbReference type="GO" id="GO:0006508">
    <property type="term" value="P:proteolysis"/>
    <property type="evidence" value="ECO:0007669"/>
    <property type="project" value="UniProtKB-KW"/>
</dbReference>
<keyword evidence="8" id="KW-1185">Reference proteome</keyword>
<evidence type="ECO:0000256" key="5">
    <source>
        <dbReference type="ARBA" id="ARBA00023180"/>
    </source>
</evidence>
<keyword evidence="4" id="KW-0378">Hydrolase</keyword>
<keyword evidence="2" id="KW-0645">Protease</keyword>
<feature type="chain" id="PRO_5042902707" evidence="6">
    <location>
        <begin position="22"/>
        <end position="504"/>
    </location>
</feature>
<evidence type="ECO:0000256" key="4">
    <source>
        <dbReference type="ARBA" id="ARBA00022801"/>
    </source>
</evidence>
<dbReference type="PROSITE" id="PS00131">
    <property type="entry name" value="CARBOXYPEPT_SER_SER"/>
    <property type="match status" value="1"/>
</dbReference>